<gene>
    <name evidence="8" type="ORF">CSING_01455</name>
</gene>
<evidence type="ECO:0000259" key="7">
    <source>
        <dbReference type="Pfam" id="PF02683"/>
    </source>
</evidence>
<evidence type="ECO:0000313" key="8">
    <source>
        <dbReference type="EMBL" id="AJI77851.1"/>
    </source>
</evidence>
<dbReference type="STRING" id="161899.CSING_01455"/>
<dbReference type="OrthoDB" id="4332145at2"/>
<evidence type="ECO:0000256" key="5">
    <source>
        <dbReference type="ARBA" id="ARBA00023136"/>
    </source>
</evidence>
<feature type="transmembrane region" description="Helical" evidence="6">
    <location>
        <begin position="241"/>
        <end position="260"/>
    </location>
</feature>
<dbReference type="RefSeq" id="WP_042529045.1">
    <property type="nucleotide sequence ID" value="NZ_CP010827.1"/>
</dbReference>
<dbReference type="KEGG" id="csx:CSING_01455"/>
<evidence type="ECO:0000256" key="6">
    <source>
        <dbReference type="SAM" id="Phobius"/>
    </source>
</evidence>
<organism evidence="8 9">
    <name type="scientific">Corynebacterium singulare</name>
    <dbReference type="NCBI Taxonomy" id="161899"/>
    <lineage>
        <taxon>Bacteria</taxon>
        <taxon>Bacillati</taxon>
        <taxon>Actinomycetota</taxon>
        <taxon>Actinomycetes</taxon>
        <taxon>Mycobacteriales</taxon>
        <taxon>Corynebacteriaceae</taxon>
        <taxon>Corynebacterium</taxon>
    </lineage>
</organism>
<dbReference type="InterPro" id="IPR003834">
    <property type="entry name" value="Cyt_c_assmbl_TM_dom"/>
</dbReference>
<dbReference type="InterPro" id="IPR051790">
    <property type="entry name" value="Cytochrome_c-biogenesis_DsbD"/>
</dbReference>
<sequence length="269" mass="27895">MSIGLVGAVIAGVLTLISPCSALLVPAFFAYAFTSQRELLAKTVVFFLGLCTTLVPIGMGLAAFLAQYRNHVIAVAGWIIIALGLYTALGGGFRIPGMAALSGKARGRVFLLGAVYGFAGFCAGPLLGAVLTTAAASGSALYGGLIMVAYALGMAAPLFVLAALWERFDVGSWRWLRGREVTLGPVRTNTLSIVSGVFFILIGALFILSYGSATLPAALSTDAQFAIQERARQFSAGIADAWVWFGLSLAATVAVGIKAARTPLEEHAG</sequence>
<feature type="transmembrane region" description="Helical" evidence="6">
    <location>
        <begin position="186"/>
        <end position="210"/>
    </location>
</feature>
<reference evidence="8 9" key="1">
    <citation type="journal article" date="2015" name="Genome Announc.">
        <title>Complete Genome Sequence and Annotation of Corynebacterium singulare DSM 44357, Isolated from a Human Semen Specimen.</title>
        <authorList>
            <person name="Merten M."/>
            <person name="Brinkrolf K."/>
            <person name="Albersmeier A."/>
            <person name="Kutter Y."/>
            <person name="Ruckert C."/>
            <person name="Tauch A."/>
        </authorList>
    </citation>
    <scope>NUCLEOTIDE SEQUENCE [LARGE SCALE GENOMIC DNA]</scope>
    <source>
        <strain evidence="8">IBS B52218</strain>
    </source>
</reference>
<comment type="subcellular location">
    <subcellularLocation>
        <location evidence="1">Membrane</location>
        <topology evidence="1">Multi-pass membrane protein</topology>
    </subcellularLocation>
</comment>
<feature type="transmembrane region" description="Helical" evidence="6">
    <location>
        <begin position="44"/>
        <end position="66"/>
    </location>
</feature>
<protein>
    <submittedName>
        <fullName evidence="8">Cytochrome c biogenesis protein</fullName>
    </submittedName>
</protein>
<dbReference type="PANTHER" id="PTHR31272">
    <property type="entry name" value="CYTOCHROME C-TYPE BIOGENESIS PROTEIN HI_1454-RELATED"/>
    <property type="match status" value="1"/>
</dbReference>
<comment type="similarity">
    <text evidence="2">Belongs to the DsbD family.</text>
</comment>
<name>A0A0B6F1D9_9CORY</name>
<dbReference type="EMBL" id="CP010827">
    <property type="protein sequence ID" value="AJI77851.1"/>
    <property type="molecule type" value="Genomic_DNA"/>
</dbReference>
<evidence type="ECO:0000256" key="1">
    <source>
        <dbReference type="ARBA" id="ARBA00004141"/>
    </source>
</evidence>
<feature type="transmembrane region" description="Helical" evidence="6">
    <location>
        <begin position="140"/>
        <end position="165"/>
    </location>
</feature>
<dbReference type="Proteomes" id="UP000031890">
    <property type="component" value="Chromosome"/>
</dbReference>
<dbReference type="AlphaFoldDB" id="A0A0B6F1D9"/>
<dbReference type="HOGENOM" id="CLU_053225_3_0_11"/>
<accession>A0A0B6F1D9</accession>
<feature type="transmembrane region" description="Helical" evidence="6">
    <location>
        <begin position="109"/>
        <end position="134"/>
    </location>
</feature>
<evidence type="ECO:0000256" key="2">
    <source>
        <dbReference type="ARBA" id="ARBA00006143"/>
    </source>
</evidence>
<dbReference type="Pfam" id="PF02683">
    <property type="entry name" value="DsbD_TM"/>
    <property type="match status" value="1"/>
</dbReference>
<feature type="domain" description="Cytochrome C biogenesis protein transmembrane" evidence="7">
    <location>
        <begin position="5"/>
        <end position="168"/>
    </location>
</feature>
<evidence type="ECO:0000256" key="4">
    <source>
        <dbReference type="ARBA" id="ARBA00022989"/>
    </source>
</evidence>
<dbReference type="GO" id="GO:0016020">
    <property type="term" value="C:membrane"/>
    <property type="evidence" value="ECO:0007669"/>
    <property type="project" value="UniProtKB-SubCell"/>
</dbReference>
<keyword evidence="3 6" id="KW-0812">Transmembrane</keyword>
<proteinExistence type="inferred from homology"/>
<feature type="transmembrane region" description="Helical" evidence="6">
    <location>
        <begin position="6"/>
        <end position="32"/>
    </location>
</feature>
<keyword evidence="5 6" id="KW-0472">Membrane</keyword>
<dbReference type="PANTHER" id="PTHR31272:SF4">
    <property type="entry name" value="CYTOCHROME C-TYPE BIOGENESIS PROTEIN HI_1454-RELATED"/>
    <property type="match status" value="1"/>
</dbReference>
<feature type="transmembrane region" description="Helical" evidence="6">
    <location>
        <begin position="72"/>
        <end position="89"/>
    </location>
</feature>
<evidence type="ECO:0000313" key="9">
    <source>
        <dbReference type="Proteomes" id="UP000031890"/>
    </source>
</evidence>
<dbReference type="GO" id="GO:0017004">
    <property type="term" value="P:cytochrome complex assembly"/>
    <property type="evidence" value="ECO:0007669"/>
    <property type="project" value="InterPro"/>
</dbReference>
<keyword evidence="4 6" id="KW-1133">Transmembrane helix</keyword>
<evidence type="ECO:0000256" key="3">
    <source>
        <dbReference type="ARBA" id="ARBA00022692"/>
    </source>
</evidence>